<reference evidence="2" key="1">
    <citation type="journal article" date="2013" name="Nature">
        <title>Pan genome of the phytoplankton Emiliania underpins its global distribution.</title>
        <authorList>
            <person name="Read B.A."/>
            <person name="Kegel J."/>
            <person name="Klute M.J."/>
            <person name="Kuo A."/>
            <person name="Lefebvre S.C."/>
            <person name="Maumus F."/>
            <person name="Mayer C."/>
            <person name="Miller J."/>
            <person name="Monier A."/>
            <person name="Salamov A."/>
            <person name="Young J."/>
            <person name="Aguilar M."/>
            <person name="Claverie J.M."/>
            <person name="Frickenhaus S."/>
            <person name="Gonzalez K."/>
            <person name="Herman E.K."/>
            <person name="Lin Y.C."/>
            <person name="Napier J."/>
            <person name="Ogata H."/>
            <person name="Sarno A.F."/>
            <person name="Shmutz J."/>
            <person name="Schroeder D."/>
            <person name="de Vargas C."/>
            <person name="Verret F."/>
            <person name="von Dassow P."/>
            <person name="Valentin K."/>
            <person name="Van de Peer Y."/>
            <person name="Wheeler G."/>
            <person name="Dacks J.B."/>
            <person name="Delwiche C.F."/>
            <person name="Dyhrman S.T."/>
            <person name="Glockner G."/>
            <person name="John U."/>
            <person name="Richards T."/>
            <person name="Worden A.Z."/>
            <person name="Zhang X."/>
            <person name="Grigoriev I.V."/>
            <person name="Allen A.E."/>
            <person name="Bidle K."/>
            <person name="Borodovsky M."/>
            <person name="Bowler C."/>
            <person name="Brownlee C."/>
            <person name="Cock J.M."/>
            <person name="Elias M."/>
            <person name="Gladyshev V.N."/>
            <person name="Groth M."/>
            <person name="Guda C."/>
            <person name="Hadaegh A."/>
            <person name="Iglesias-Rodriguez M.D."/>
            <person name="Jenkins J."/>
            <person name="Jones B.M."/>
            <person name="Lawson T."/>
            <person name="Leese F."/>
            <person name="Lindquist E."/>
            <person name="Lobanov A."/>
            <person name="Lomsadze A."/>
            <person name="Malik S.B."/>
            <person name="Marsh M.E."/>
            <person name="Mackinder L."/>
            <person name="Mock T."/>
            <person name="Mueller-Roeber B."/>
            <person name="Pagarete A."/>
            <person name="Parker M."/>
            <person name="Probert I."/>
            <person name="Quesneville H."/>
            <person name="Raines C."/>
            <person name="Rensing S.A."/>
            <person name="Riano-Pachon D.M."/>
            <person name="Richier S."/>
            <person name="Rokitta S."/>
            <person name="Shiraiwa Y."/>
            <person name="Soanes D.M."/>
            <person name="van der Giezen M."/>
            <person name="Wahlund T.M."/>
            <person name="Williams B."/>
            <person name="Wilson W."/>
            <person name="Wolfe G."/>
            <person name="Wurch L.L."/>
        </authorList>
    </citation>
    <scope>NUCLEOTIDE SEQUENCE</scope>
</reference>
<dbReference type="KEGG" id="ehx:EMIHUDRAFT_248784"/>
<name>A0A0D3ID16_EMIH1</name>
<reference evidence="1" key="2">
    <citation type="submission" date="2024-10" db="UniProtKB">
        <authorList>
            <consortium name="EnsemblProtists"/>
        </authorList>
    </citation>
    <scope>IDENTIFICATION</scope>
</reference>
<sequence length="87" mass="9623">MQARTIASPRLSRLKDSTYGPVLAERSILVRLCMHRAMIGVERGGWLVSGGLSAARTVAFARGEASIQASCMRHDSRQRVRELLAER</sequence>
<dbReference type="Proteomes" id="UP000013827">
    <property type="component" value="Unassembled WGS sequence"/>
</dbReference>
<dbReference type="GeneID" id="17255302"/>
<evidence type="ECO:0000313" key="2">
    <source>
        <dbReference type="Proteomes" id="UP000013827"/>
    </source>
</evidence>
<dbReference type="PaxDb" id="2903-EOD09151"/>
<keyword evidence="2" id="KW-1185">Reference proteome</keyword>
<protein>
    <submittedName>
        <fullName evidence="1">Uncharacterized protein</fullName>
    </submittedName>
</protein>
<dbReference type="RefSeq" id="XP_005761580.1">
    <property type="nucleotide sequence ID" value="XM_005761523.1"/>
</dbReference>
<dbReference type="EnsemblProtists" id="EOD09151">
    <property type="protein sequence ID" value="EOD09151"/>
    <property type="gene ID" value="EMIHUDRAFT_248784"/>
</dbReference>
<organism evidence="1 2">
    <name type="scientific">Emiliania huxleyi (strain CCMP1516)</name>
    <dbReference type="NCBI Taxonomy" id="280463"/>
    <lineage>
        <taxon>Eukaryota</taxon>
        <taxon>Haptista</taxon>
        <taxon>Haptophyta</taxon>
        <taxon>Prymnesiophyceae</taxon>
        <taxon>Isochrysidales</taxon>
        <taxon>Noelaerhabdaceae</taxon>
        <taxon>Emiliania</taxon>
    </lineage>
</organism>
<dbReference type="HOGENOM" id="CLU_2488118_0_0_1"/>
<dbReference type="AlphaFoldDB" id="A0A0D3ID16"/>
<accession>A0A0D3ID16</accession>
<evidence type="ECO:0000313" key="1">
    <source>
        <dbReference type="EnsemblProtists" id="EOD09151"/>
    </source>
</evidence>
<proteinExistence type="predicted"/>